<accession>A0A2T2ZYK6</accession>
<dbReference type="OrthoDB" id="5596743at2759"/>
<feature type="non-terminal residue" evidence="2">
    <location>
        <position position="130"/>
    </location>
</feature>
<dbReference type="EMBL" id="KZ678559">
    <property type="protein sequence ID" value="PSR79701.1"/>
    <property type="molecule type" value="Genomic_DNA"/>
</dbReference>
<keyword evidence="3" id="KW-1185">Reference proteome</keyword>
<evidence type="ECO:0000259" key="1">
    <source>
        <dbReference type="Pfam" id="PF26534"/>
    </source>
</evidence>
<gene>
    <name evidence="2" type="ORF">BD289DRAFT_348892</name>
</gene>
<protein>
    <recommendedName>
        <fullName evidence="1">NTF2-like domain-containing protein</fullName>
    </recommendedName>
</protein>
<feature type="non-terminal residue" evidence="2">
    <location>
        <position position="1"/>
    </location>
</feature>
<name>A0A2T2ZYK6_9PEZI</name>
<sequence>LAQAYAQVIGNYTDEFAQAFIADDFTDTSDSINVLAGIPIGSVTFSSKQAFMAAQAALPAVPLQITSARALVADEDCDEDALAVIWEQTFATPVRGISILGFECQENWWKLKSINTEFNSVTYAENIGGS</sequence>
<dbReference type="InParanoid" id="A0A2T2ZYK6"/>
<dbReference type="Proteomes" id="UP000241462">
    <property type="component" value="Unassembled WGS sequence"/>
</dbReference>
<evidence type="ECO:0000313" key="2">
    <source>
        <dbReference type="EMBL" id="PSR79701.1"/>
    </source>
</evidence>
<evidence type="ECO:0000313" key="3">
    <source>
        <dbReference type="Proteomes" id="UP000241462"/>
    </source>
</evidence>
<proteinExistence type="predicted"/>
<dbReference type="InterPro" id="IPR058645">
    <property type="entry name" value="NTF2-like_dom_7"/>
</dbReference>
<reference evidence="2 3" key="1">
    <citation type="journal article" date="2018" name="Mycol. Prog.">
        <title>Coniella lustricola, a new species from submerged detritus.</title>
        <authorList>
            <person name="Raudabaugh D.B."/>
            <person name="Iturriaga T."/>
            <person name="Carver A."/>
            <person name="Mondo S."/>
            <person name="Pangilinan J."/>
            <person name="Lipzen A."/>
            <person name="He G."/>
            <person name="Amirebrahimi M."/>
            <person name="Grigoriev I.V."/>
            <person name="Miller A.N."/>
        </authorList>
    </citation>
    <scope>NUCLEOTIDE SEQUENCE [LARGE SCALE GENOMIC DNA]</scope>
    <source>
        <strain evidence="2 3">B22-T-1</strain>
    </source>
</reference>
<dbReference type="Pfam" id="PF26534">
    <property type="entry name" value="NTF2_7"/>
    <property type="match status" value="1"/>
</dbReference>
<organism evidence="2 3">
    <name type="scientific">Coniella lustricola</name>
    <dbReference type="NCBI Taxonomy" id="2025994"/>
    <lineage>
        <taxon>Eukaryota</taxon>
        <taxon>Fungi</taxon>
        <taxon>Dikarya</taxon>
        <taxon>Ascomycota</taxon>
        <taxon>Pezizomycotina</taxon>
        <taxon>Sordariomycetes</taxon>
        <taxon>Sordariomycetidae</taxon>
        <taxon>Diaporthales</taxon>
        <taxon>Schizoparmaceae</taxon>
        <taxon>Coniella</taxon>
    </lineage>
</organism>
<dbReference type="AlphaFoldDB" id="A0A2T2ZYK6"/>
<feature type="domain" description="NTF2-like" evidence="1">
    <location>
        <begin position="1"/>
        <end position="129"/>
    </location>
</feature>